<proteinExistence type="predicted"/>
<name>A0A178MDL4_9CHLR</name>
<dbReference type="InterPro" id="IPR016181">
    <property type="entry name" value="Acyl_CoA_acyltransferase"/>
</dbReference>
<sequence>MRAITAVSRQLWWEVARACPYATFFHTPRWTEIACTAIPAVRDRTIAVFLPSGVRVILPLLEVRHSGLCTALLSTFEGCYGGIIADGPLTAAEATRIYRLAYRWNVTSFAYLANPLAPPETIDRTYRIGDEIAHIIQLDSDFETLFDRFSRNARGNYRRGLREDARIRRAHTIADWQAYYAAYRDAVNRWGEDETYGYPWSFFAQMFTFAQAYPHEITLWVVELDGQVVGGRLAFYWNQHVTLWHGTATRAALARRALFVLDVEIIRDAIERGLRYFDFNTSAGIAGVMQYKRNFATTDYTIPRCEYHSPLLQPLVQLAHRWQHHPIEARRVPELAPGAAHGPSPSPNPAQRA</sequence>
<feature type="domain" description="BioF2-like acetyltransferase" evidence="1">
    <location>
        <begin position="150"/>
        <end position="293"/>
    </location>
</feature>
<accession>A0A178MDL4</accession>
<keyword evidence="3" id="KW-1185">Reference proteome</keyword>
<dbReference type="PANTHER" id="PTHR36174:SF1">
    <property type="entry name" value="LIPID II:GLYCINE GLYCYLTRANSFERASE"/>
    <property type="match status" value="1"/>
</dbReference>
<protein>
    <recommendedName>
        <fullName evidence="1">BioF2-like acetyltransferase domain-containing protein</fullName>
    </recommendedName>
</protein>
<evidence type="ECO:0000313" key="2">
    <source>
        <dbReference type="EMBL" id="OAN46115.1"/>
    </source>
</evidence>
<dbReference type="STRING" id="1707952.A6A03_13310"/>
<dbReference type="PANTHER" id="PTHR36174">
    <property type="entry name" value="LIPID II:GLYCINE GLYCYLTRANSFERASE"/>
    <property type="match status" value="1"/>
</dbReference>
<dbReference type="EMBL" id="LWQS01000048">
    <property type="protein sequence ID" value="OAN46115.1"/>
    <property type="molecule type" value="Genomic_DNA"/>
</dbReference>
<dbReference type="SUPFAM" id="SSF55729">
    <property type="entry name" value="Acyl-CoA N-acyltransferases (Nat)"/>
    <property type="match status" value="1"/>
</dbReference>
<dbReference type="InterPro" id="IPR050644">
    <property type="entry name" value="PG_Glycine_Bridge_Synth"/>
</dbReference>
<dbReference type="AlphaFoldDB" id="A0A178MDL4"/>
<dbReference type="RefSeq" id="WP_066786316.1">
    <property type="nucleotide sequence ID" value="NZ_LWQS01000048.1"/>
</dbReference>
<reference evidence="2 3" key="1">
    <citation type="submission" date="2016-04" db="EMBL/GenBank/DDBJ databases">
        <title>Chloroflexus islandicus sp. nov., a thermophilic filamentous anoxygenic phototrophic bacterium from geyser Strokkur (Iceland).</title>
        <authorList>
            <person name="Gaisin V.A."/>
            <person name="Kalashnikov A.M."/>
            <person name="Sukhacheva M.V."/>
            <person name="Grouzdev D.S."/>
            <person name="Ivanov T.M."/>
            <person name="Kuznetsov B."/>
            <person name="Gorlenko V.M."/>
        </authorList>
    </citation>
    <scope>NUCLEOTIDE SEQUENCE [LARGE SCALE GENOMIC DNA]</scope>
    <source>
        <strain evidence="3">isl-2</strain>
    </source>
</reference>
<evidence type="ECO:0000259" key="1">
    <source>
        <dbReference type="Pfam" id="PF13480"/>
    </source>
</evidence>
<evidence type="ECO:0000313" key="3">
    <source>
        <dbReference type="Proteomes" id="UP000078287"/>
    </source>
</evidence>
<dbReference type="OrthoDB" id="143235at2"/>
<gene>
    <name evidence="2" type="ORF">A6A03_13310</name>
</gene>
<dbReference type="InterPro" id="IPR038740">
    <property type="entry name" value="BioF2-like_GNAT_dom"/>
</dbReference>
<comment type="caution">
    <text evidence="2">The sequence shown here is derived from an EMBL/GenBank/DDBJ whole genome shotgun (WGS) entry which is preliminary data.</text>
</comment>
<dbReference type="Proteomes" id="UP000078287">
    <property type="component" value="Unassembled WGS sequence"/>
</dbReference>
<dbReference type="Pfam" id="PF13480">
    <property type="entry name" value="Acetyltransf_6"/>
    <property type="match status" value="1"/>
</dbReference>
<organism evidence="2 3">
    <name type="scientific">Chloroflexus islandicus</name>
    <dbReference type="NCBI Taxonomy" id="1707952"/>
    <lineage>
        <taxon>Bacteria</taxon>
        <taxon>Bacillati</taxon>
        <taxon>Chloroflexota</taxon>
        <taxon>Chloroflexia</taxon>
        <taxon>Chloroflexales</taxon>
        <taxon>Chloroflexineae</taxon>
        <taxon>Chloroflexaceae</taxon>
        <taxon>Chloroflexus</taxon>
    </lineage>
</organism>
<dbReference type="Gene3D" id="3.40.630.30">
    <property type="match status" value="1"/>
</dbReference>